<dbReference type="InterPro" id="IPR032861">
    <property type="entry name" value="TAXi_N"/>
</dbReference>
<evidence type="ECO:0000256" key="1">
    <source>
        <dbReference type="ARBA" id="ARBA00007447"/>
    </source>
</evidence>
<dbReference type="InterPro" id="IPR051708">
    <property type="entry name" value="Plant_Aspart_Prot_A1"/>
</dbReference>
<sequence>MSHERQFNSTTSHGSYLPAPTKVLVTGQNSKISHDYRIFPCPSATSGKHAVVAAVAVPNLRFGCGMLNTGIFKSNESGITCFGRGPLSLPSQLKIRNFSYCFMAIVESRASPVFLGGELEKLEAHATGPIQSTRSPQALWEHLWAARCSTTFR</sequence>
<proteinExistence type="inferred from homology"/>
<keyword evidence="3" id="KW-0378">Hydrolase</keyword>
<dbReference type="PANTHER" id="PTHR47967:SF35">
    <property type="entry name" value="PEPTIDASE A1 DOMAIN-CONTAINING PROTEIN"/>
    <property type="match status" value="1"/>
</dbReference>
<dbReference type="Pfam" id="PF14543">
    <property type="entry name" value="TAXi_N"/>
    <property type="match status" value="1"/>
</dbReference>
<evidence type="ECO:0000259" key="4">
    <source>
        <dbReference type="Pfam" id="PF14543"/>
    </source>
</evidence>
<dbReference type="SUPFAM" id="SSF50630">
    <property type="entry name" value="Acid proteases"/>
    <property type="match status" value="1"/>
</dbReference>
<evidence type="ECO:0000313" key="5">
    <source>
        <dbReference type="EnsemblPlants" id="EMT20992"/>
    </source>
</evidence>
<organism evidence="5">
    <name type="scientific">Aegilops tauschii</name>
    <name type="common">Tausch's goatgrass</name>
    <name type="synonym">Aegilops squarrosa</name>
    <dbReference type="NCBI Taxonomy" id="37682"/>
    <lineage>
        <taxon>Eukaryota</taxon>
        <taxon>Viridiplantae</taxon>
        <taxon>Streptophyta</taxon>
        <taxon>Embryophyta</taxon>
        <taxon>Tracheophyta</taxon>
        <taxon>Spermatophyta</taxon>
        <taxon>Magnoliopsida</taxon>
        <taxon>Liliopsida</taxon>
        <taxon>Poales</taxon>
        <taxon>Poaceae</taxon>
        <taxon>BOP clade</taxon>
        <taxon>Pooideae</taxon>
        <taxon>Triticodae</taxon>
        <taxon>Triticeae</taxon>
        <taxon>Triticinae</taxon>
        <taxon>Aegilops</taxon>
    </lineage>
</organism>
<name>M8C1Q0_AEGTA</name>
<dbReference type="GO" id="GO:0006508">
    <property type="term" value="P:proteolysis"/>
    <property type="evidence" value="ECO:0007669"/>
    <property type="project" value="UniProtKB-KW"/>
</dbReference>
<evidence type="ECO:0000256" key="2">
    <source>
        <dbReference type="ARBA" id="ARBA00022670"/>
    </source>
</evidence>
<dbReference type="InterPro" id="IPR021109">
    <property type="entry name" value="Peptidase_aspartic_dom_sf"/>
</dbReference>
<dbReference type="GO" id="GO:0005576">
    <property type="term" value="C:extracellular region"/>
    <property type="evidence" value="ECO:0007669"/>
    <property type="project" value="TreeGrafter"/>
</dbReference>
<comment type="similarity">
    <text evidence="1">Belongs to the peptidase A1 family.</text>
</comment>
<dbReference type="EnsemblPlants" id="EMT20992">
    <property type="protein sequence ID" value="EMT20992"/>
    <property type="gene ID" value="F775_33020"/>
</dbReference>
<keyword evidence="2" id="KW-0645">Protease</keyword>
<dbReference type="AlphaFoldDB" id="M8C1Q0"/>
<dbReference type="GO" id="GO:0008233">
    <property type="term" value="F:peptidase activity"/>
    <property type="evidence" value="ECO:0007669"/>
    <property type="project" value="UniProtKB-KW"/>
</dbReference>
<dbReference type="PANTHER" id="PTHR47967">
    <property type="entry name" value="OS07G0603500 PROTEIN-RELATED"/>
    <property type="match status" value="1"/>
</dbReference>
<accession>M8C1Q0</accession>
<feature type="domain" description="Xylanase inhibitor N-terminal" evidence="4">
    <location>
        <begin position="53"/>
        <end position="117"/>
    </location>
</feature>
<reference evidence="5" key="1">
    <citation type="submission" date="2015-06" db="UniProtKB">
        <authorList>
            <consortium name="EnsemblPlants"/>
        </authorList>
    </citation>
    <scope>IDENTIFICATION</scope>
</reference>
<dbReference type="Gene3D" id="2.40.70.10">
    <property type="entry name" value="Acid Proteases"/>
    <property type="match status" value="1"/>
</dbReference>
<evidence type="ECO:0000256" key="3">
    <source>
        <dbReference type="ARBA" id="ARBA00022801"/>
    </source>
</evidence>
<protein>
    <submittedName>
        <fullName evidence="5">Aspartic proteinase nepenthesin-1</fullName>
    </submittedName>
</protein>
<dbReference type="ExpressionAtlas" id="M8C1Q0">
    <property type="expression patterns" value="baseline"/>
</dbReference>